<evidence type="ECO:0000256" key="1">
    <source>
        <dbReference type="ARBA" id="ARBA00022679"/>
    </source>
</evidence>
<accession>A0A511ZH39</accession>
<dbReference type="AlphaFoldDB" id="A0A511ZH39"/>
<dbReference type="InterPro" id="IPR050680">
    <property type="entry name" value="YpeA/RimI_acetyltransf"/>
</dbReference>
<dbReference type="OrthoDB" id="1821130at2"/>
<dbReference type="CDD" id="cd04301">
    <property type="entry name" value="NAT_SF"/>
    <property type="match status" value="1"/>
</dbReference>
<dbReference type="Pfam" id="PF00583">
    <property type="entry name" value="Acetyltransf_1"/>
    <property type="match status" value="1"/>
</dbReference>
<keyword evidence="1 4" id="KW-0808">Transferase</keyword>
<dbReference type="GO" id="GO:0016747">
    <property type="term" value="F:acyltransferase activity, transferring groups other than amino-acyl groups"/>
    <property type="evidence" value="ECO:0007669"/>
    <property type="project" value="InterPro"/>
</dbReference>
<dbReference type="RefSeq" id="WP_147209791.1">
    <property type="nucleotide sequence ID" value="NZ_BJYM01000005.1"/>
</dbReference>
<organism evidence="4 5">
    <name type="scientific">Oceanobacillus sojae</name>
    <dbReference type="NCBI Taxonomy" id="582851"/>
    <lineage>
        <taxon>Bacteria</taxon>
        <taxon>Bacillati</taxon>
        <taxon>Bacillota</taxon>
        <taxon>Bacilli</taxon>
        <taxon>Bacillales</taxon>
        <taxon>Bacillaceae</taxon>
        <taxon>Oceanobacillus</taxon>
    </lineage>
</organism>
<dbReference type="STRING" id="582851.GCA_900162665_03224"/>
<dbReference type="InterPro" id="IPR016181">
    <property type="entry name" value="Acyl_CoA_acyltransferase"/>
</dbReference>
<protein>
    <submittedName>
        <fullName evidence="4">N-acetyltransferase</fullName>
    </submittedName>
</protein>
<name>A0A511ZH39_9BACI</name>
<feature type="domain" description="N-acetyltransferase" evidence="3">
    <location>
        <begin position="1"/>
        <end position="154"/>
    </location>
</feature>
<dbReference type="PANTHER" id="PTHR43420:SF47">
    <property type="entry name" value="N-ACETYLTRANSFERASE DOMAIN-CONTAINING PROTEIN"/>
    <property type="match status" value="1"/>
</dbReference>
<evidence type="ECO:0000259" key="3">
    <source>
        <dbReference type="PROSITE" id="PS51186"/>
    </source>
</evidence>
<keyword evidence="5" id="KW-1185">Reference proteome</keyword>
<evidence type="ECO:0000256" key="2">
    <source>
        <dbReference type="ARBA" id="ARBA00023315"/>
    </source>
</evidence>
<keyword evidence="2" id="KW-0012">Acyltransferase</keyword>
<proteinExistence type="predicted"/>
<sequence length="201" mass="23146">MKIRAYTPADEKGWLHCRVLAFLETAYFDNVLQEKESYAFPSIELVAEIEGKIAGLIDIEYETKEGTVCSRNSGLGGMIWHIAVHPDYSRQGVGQALLNEAEKIAKTRKLNYLEAWTRDDTWVQNWYEKMNFTMTDSYYHIYLEGNEIKSHFQPATEQLFPVSVFSHYTGENLKQFSGVQRKHQCVCYVKALNENGSIKSV</sequence>
<dbReference type="EMBL" id="BJYM01000005">
    <property type="protein sequence ID" value="GEN86760.1"/>
    <property type="molecule type" value="Genomic_DNA"/>
</dbReference>
<dbReference type="InterPro" id="IPR000182">
    <property type="entry name" value="GNAT_dom"/>
</dbReference>
<dbReference type="SUPFAM" id="SSF55729">
    <property type="entry name" value="Acyl-CoA N-acyltransferases (Nat)"/>
    <property type="match status" value="1"/>
</dbReference>
<dbReference type="Gene3D" id="3.40.630.30">
    <property type="match status" value="1"/>
</dbReference>
<dbReference type="PANTHER" id="PTHR43420">
    <property type="entry name" value="ACETYLTRANSFERASE"/>
    <property type="match status" value="1"/>
</dbReference>
<evidence type="ECO:0000313" key="5">
    <source>
        <dbReference type="Proteomes" id="UP000321558"/>
    </source>
</evidence>
<reference evidence="4 5" key="1">
    <citation type="submission" date="2019-07" db="EMBL/GenBank/DDBJ databases">
        <title>Whole genome shotgun sequence of Oceanobacillus sojae NBRC 105379.</title>
        <authorList>
            <person name="Hosoyama A."/>
            <person name="Uohara A."/>
            <person name="Ohji S."/>
            <person name="Ichikawa N."/>
        </authorList>
    </citation>
    <scope>NUCLEOTIDE SEQUENCE [LARGE SCALE GENOMIC DNA]</scope>
    <source>
        <strain evidence="4 5">NBRC 105379</strain>
    </source>
</reference>
<dbReference type="Proteomes" id="UP000321558">
    <property type="component" value="Unassembled WGS sequence"/>
</dbReference>
<evidence type="ECO:0000313" key="4">
    <source>
        <dbReference type="EMBL" id="GEN86760.1"/>
    </source>
</evidence>
<comment type="caution">
    <text evidence="4">The sequence shown here is derived from an EMBL/GenBank/DDBJ whole genome shotgun (WGS) entry which is preliminary data.</text>
</comment>
<gene>
    <name evidence="4" type="ORF">OSO01_14990</name>
</gene>
<dbReference type="PROSITE" id="PS51186">
    <property type="entry name" value="GNAT"/>
    <property type="match status" value="1"/>
</dbReference>